<proteinExistence type="predicted"/>
<comment type="caution">
    <text evidence="2">The sequence shown here is derived from an EMBL/GenBank/DDBJ whole genome shotgun (WGS) entry which is preliminary data.</text>
</comment>
<dbReference type="CDD" id="cd01650">
    <property type="entry name" value="RT_nLTR_like"/>
    <property type="match status" value="1"/>
</dbReference>
<dbReference type="AlphaFoldDB" id="A0AAV1J6K8"/>
<dbReference type="PANTHER" id="PTHR19446">
    <property type="entry name" value="REVERSE TRANSCRIPTASES"/>
    <property type="match status" value="1"/>
</dbReference>
<reference evidence="2 3" key="1">
    <citation type="submission" date="2023-11" db="EMBL/GenBank/DDBJ databases">
        <authorList>
            <person name="Okamura Y."/>
        </authorList>
    </citation>
    <scope>NUCLEOTIDE SEQUENCE [LARGE SCALE GENOMIC DNA]</scope>
</reference>
<accession>A0AAV1J6K8</accession>
<name>A0AAV1J6K8_9NEOP</name>
<dbReference type="InterPro" id="IPR043502">
    <property type="entry name" value="DNA/RNA_pol_sf"/>
</dbReference>
<dbReference type="InterPro" id="IPR000477">
    <property type="entry name" value="RT_dom"/>
</dbReference>
<gene>
    <name evidence="2" type="ORF">LNINA_LOCUS4398</name>
</gene>
<dbReference type="EMBL" id="CAVLEF010000005">
    <property type="protein sequence ID" value="CAK1544675.1"/>
    <property type="molecule type" value="Genomic_DNA"/>
</dbReference>
<dbReference type="SUPFAM" id="SSF56672">
    <property type="entry name" value="DNA/RNA polymerases"/>
    <property type="match status" value="1"/>
</dbReference>
<dbReference type="Proteomes" id="UP001497472">
    <property type="component" value="Unassembled WGS sequence"/>
</dbReference>
<evidence type="ECO:0000313" key="3">
    <source>
        <dbReference type="Proteomes" id="UP001497472"/>
    </source>
</evidence>
<organism evidence="2 3">
    <name type="scientific">Leptosia nina</name>
    <dbReference type="NCBI Taxonomy" id="320188"/>
    <lineage>
        <taxon>Eukaryota</taxon>
        <taxon>Metazoa</taxon>
        <taxon>Ecdysozoa</taxon>
        <taxon>Arthropoda</taxon>
        <taxon>Hexapoda</taxon>
        <taxon>Insecta</taxon>
        <taxon>Pterygota</taxon>
        <taxon>Neoptera</taxon>
        <taxon>Endopterygota</taxon>
        <taxon>Lepidoptera</taxon>
        <taxon>Glossata</taxon>
        <taxon>Ditrysia</taxon>
        <taxon>Papilionoidea</taxon>
        <taxon>Pieridae</taxon>
        <taxon>Pierinae</taxon>
        <taxon>Leptosia</taxon>
    </lineage>
</organism>
<feature type="domain" description="Reverse transcriptase" evidence="1">
    <location>
        <begin position="95"/>
        <end position="295"/>
    </location>
</feature>
<dbReference type="Pfam" id="PF00078">
    <property type="entry name" value="RVT_1"/>
    <property type="match status" value="1"/>
</dbReference>
<dbReference type="PROSITE" id="PS50878">
    <property type="entry name" value="RT_POL"/>
    <property type="match status" value="1"/>
</dbReference>
<dbReference type="GO" id="GO:0071897">
    <property type="term" value="P:DNA biosynthetic process"/>
    <property type="evidence" value="ECO:0007669"/>
    <property type="project" value="UniProtKB-ARBA"/>
</dbReference>
<keyword evidence="3" id="KW-1185">Reference proteome</keyword>
<evidence type="ECO:0000259" key="1">
    <source>
        <dbReference type="PROSITE" id="PS50878"/>
    </source>
</evidence>
<feature type="non-terminal residue" evidence="2">
    <location>
        <position position="1"/>
    </location>
</feature>
<protein>
    <recommendedName>
        <fullName evidence="1">Reverse transcriptase domain-containing protein</fullName>
    </recommendedName>
</protein>
<evidence type="ECO:0000313" key="2">
    <source>
        <dbReference type="EMBL" id="CAK1544675.1"/>
    </source>
</evidence>
<sequence length="295" mass="33128">ERDKARKEYSTAFCTASTEHFKEFCNRQSKEDVWSVTNRIIKTKPLAQPPSTLRLGDGSFTSSTHDTADALINNFFPDDTTDDTESQKSLRTLMTLPINTPLEPDFTSTEILNVKIITPFYHPIGLINVLGKLLERLIIDRLTFHLNRLELSNPRQFGFKQQTSTSVAIQTALNFIKSKKAAGEHVIAVSLDIKAAFDNAWWPAVFSRLRHYDCPSNIYKILISYVDNRTVGLDFSDISVTKTMSRGCVQGSVCGPTMWNLIMDELLDISLPAGCHIQAYADDVLLINTPIPLLN</sequence>